<feature type="domain" description="Tetrapyrrole methylase" evidence="1">
    <location>
        <begin position="2"/>
        <end position="202"/>
    </location>
</feature>
<dbReference type="InterPro" id="IPR035013">
    <property type="entry name" value="YabN_N"/>
</dbReference>
<sequence length="479" mass="55086">MLQIVGLGAGDLKLVTLEVYQRLQEADRVFLRTEVHPAAKDLVAEGIDFESFDYLYQQANQFTQIYQEIANQVVSVASTEKDVVYALPGHPLVAEESVQLIIDQLDASEYQILAGPSFLDTIFTSLNLDPIKGVKVIDGLKFSSRDLNPRVDTIISQVYNQAIASEVKLKLMEVYPDEFKIKVLRGVGLEEEKIVEVPLYKLDRLEWIDHLTSVYLPIDKDNSQEFNRLVEIMEILRSDQGCPWDIKQDYQSLKKYLIEETYEVIERIEEEDYFGLADELGDLLLQVVFQAQIAKEEGKFTIRNVISNIVEKMVRRHPHVFGNLEVEDASDVMDNWEEIKAKEKAKKIDHLLDDIPTQLPSLLQAQKIQEKAAKVGFDWPELTGALNKVKEELEEFEVALNNNNSDNIEEELGDLIFSLVNVARFLEIDAETSLRKTIQKFKNRFAYLEDKVQEKGQELNHYSLSQLDDLWQEAKKELK</sequence>
<dbReference type="CDD" id="cd11528">
    <property type="entry name" value="NTP-PPase_MazG_Nterm"/>
    <property type="match status" value="1"/>
</dbReference>
<dbReference type="GO" id="GO:0046047">
    <property type="term" value="P:TTP catabolic process"/>
    <property type="evidence" value="ECO:0007669"/>
    <property type="project" value="TreeGrafter"/>
</dbReference>
<dbReference type="PANTHER" id="PTHR30522">
    <property type="entry name" value="NUCLEOSIDE TRIPHOSPHATE PYROPHOSPHOHYDROLASE"/>
    <property type="match status" value="1"/>
</dbReference>
<dbReference type="OrthoDB" id="9808939at2"/>
<dbReference type="SUPFAM" id="SSF101386">
    <property type="entry name" value="all-alpha NTP pyrophosphatases"/>
    <property type="match status" value="2"/>
</dbReference>
<dbReference type="InterPro" id="IPR048011">
    <property type="entry name" value="NTP-PPase_MazG-like_C"/>
</dbReference>
<gene>
    <name evidence="3" type="ordered locus">Halha_0106</name>
</gene>
<dbReference type="PIRSF" id="PIRSF002845">
    <property type="entry name" value="Ttrprl_mtas_MazG"/>
    <property type="match status" value="1"/>
</dbReference>
<feature type="domain" description="NTP pyrophosphohydrolase MazG-like" evidence="2">
    <location>
        <begin position="248"/>
        <end position="321"/>
    </location>
</feature>
<organism evidence="3 4">
    <name type="scientific">Halobacteroides halobius (strain ATCC 35273 / DSM 5150 / MD-1)</name>
    <dbReference type="NCBI Taxonomy" id="748449"/>
    <lineage>
        <taxon>Bacteria</taxon>
        <taxon>Bacillati</taxon>
        <taxon>Bacillota</taxon>
        <taxon>Clostridia</taxon>
        <taxon>Halanaerobiales</taxon>
        <taxon>Halobacteroidaceae</taxon>
        <taxon>Halobacteroides</taxon>
    </lineage>
</organism>
<evidence type="ECO:0000313" key="4">
    <source>
        <dbReference type="Proteomes" id="UP000010880"/>
    </source>
</evidence>
<dbReference type="InterPro" id="IPR014777">
    <property type="entry name" value="4pyrrole_Mease_sub1"/>
</dbReference>
<dbReference type="KEGG" id="hhl:Halha_0106"/>
<dbReference type="SUPFAM" id="SSF53790">
    <property type="entry name" value="Tetrapyrrole methylase"/>
    <property type="match status" value="1"/>
</dbReference>
<dbReference type="InterPro" id="IPR000878">
    <property type="entry name" value="4pyrrol_Mease"/>
</dbReference>
<dbReference type="NCBIfam" id="TIGR00444">
    <property type="entry name" value="mazG"/>
    <property type="match status" value="1"/>
</dbReference>
<dbReference type="Proteomes" id="UP000010880">
    <property type="component" value="Chromosome"/>
</dbReference>
<reference evidence="4" key="1">
    <citation type="submission" date="2012-02" db="EMBL/GenBank/DDBJ databases">
        <title>The complete genome of Halobacteroides halobius DSM 5150.</title>
        <authorList>
            <person name="Lucas S."/>
            <person name="Copeland A."/>
            <person name="Lapidus A."/>
            <person name="Glavina del Rio T."/>
            <person name="Dalin E."/>
            <person name="Tice H."/>
            <person name="Bruce D."/>
            <person name="Goodwin L."/>
            <person name="Pitluck S."/>
            <person name="Peters L."/>
            <person name="Mikhailova N."/>
            <person name="Gu W."/>
            <person name="Kyrpides N."/>
            <person name="Mavromatis K."/>
            <person name="Ivanova N."/>
            <person name="Brettin T."/>
            <person name="Detter J.C."/>
            <person name="Han C."/>
            <person name="Larimer F."/>
            <person name="Land M."/>
            <person name="Hauser L."/>
            <person name="Markowitz V."/>
            <person name="Cheng J.-F."/>
            <person name="Hugenholtz P."/>
            <person name="Woyke T."/>
            <person name="Wu D."/>
            <person name="Tindall B."/>
            <person name="Pomrenke H."/>
            <person name="Brambilla E."/>
            <person name="Klenk H.-P."/>
            <person name="Eisen J.A."/>
        </authorList>
    </citation>
    <scope>NUCLEOTIDE SEQUENCE [LARGE SCALE GENOMIC DNA]</scope>
    <source>
        <strain evidence="4">ATCC 35273 / DSM 5150 / MD-1</strain>
    </source>
</reference>
<dbReference type="STRING" id="748449.Halha_0106"/>
<evidence type="ECO:0000259" key="2">
    <source>
        <dbReference type="Pfam" id="PF03819"/>
    </source>
</evidence>
<proteinExistence type="predicted"/>
<dbReference type="NCBIfam" id="NF007113">
    <property type="entry name" value="PRK09562.1"/>
    <property type="match status" value="1"/>
</dbReference>
<dbReference type="FunFam" id="1.10.287.1080:FF:000001">
    <property type="entry name" value="Nucleoside triphosphate pyrophosphohydrolase"/>
    <property type="match status" value="1"/>
</dbReference>
<dbReference type="InterPro" id="IPR048015">
    <property type="entry name" value="NTP-PPase_MazG-like_N"/>
</dbReference>
<protein>
    <submittedName>
        <fullName evidence="3">MazG family protein</fullName>
    </submittedName>
</protein>
<name>L0K533_HALHC</name>
<dbReference type="InterPro" id="IPR024180">
    <property type="entry name" value="Tetrapyrrole_Mease/MazG_pred"/>
</dbReference>
<evidence type="ECO:0000259" key="1">
    <source>
        <dbReference type="Pfam" id="PF00590"/>
    </source>
</evidence>
<dbReference type="InterPro" id="IPR035996">
    <property type="entry name" value="4pyrrol_Methylase_sf"/>
</dbReference>
<dbReference type="AlphaFoldDB" id="L0K533"/>
<dbReference type="eggNOG" id="COG3956">
    <property type="taxonomic scope" value="Bacteria"/>
</dbReference>
<dbReference type="GO" id="GO:0046081">
    <property type="term" value="P:dUTP catabolic process"/>
    <property type="evidence" value="ECO:0007669"/>
    <property type="project" value="TreeGrafter"/>
</dbReference>
<dbReference type="GO" id="GO:0008168">
    <property type="term" value="F:methyltransferase activity"/>
    <property type="evidence" value="ECO:0007669"/>
    <property type="project" value="InterPro"/>
</dbReference>
<feature type="domain" description="NTP pyrophosphohydrolase MazG-like" evidence="2">
    <location>
        <begin position="387"/>
        <end position="444"/>
    </location>
</feature>
<dbReference type="CDD" id="cd11723">
    <property type="entry name" value="YabN_N_like"/>
    <property type="match status" value="1"/>
</dbReference>
<dbReference type="Pfam" id="PF00590">
    <property type="entry name" value="TP_methylase"/>
    <property type="match status" value="1"/>
</dbReference>
<dbReference type="GO" id="GO:0047429">
    <property type="term" value="F:nucleoside triphosphate diphosphatase activity"/>
    <property type="evidence" value="ECO:0007669"/>
    <property type="project" value="InterPro"/>
</dbReference>
<keyword evidence="4" id="KW-1185">Reference proteome</keyword>
<dbReference type="Gene3D" id="3.40.1010.10">
    <property type="entry name" value="Cobalt-precorrin-4 Transmethylase, Domain 1"/>
    <property type="match status" value="1"/>
</dbReference>
<dbReference type="GO" id="GO:0006950">
    <property type="term" value="P:response to stress"/>
    <property type="evidence" value="ECO:0007669"/>
    <property type="project" value="UniProtKB-ARBA"/>
</dbReference>
<evidence type="ECO:0000313" key="3">
    <source>
        <dbReference type="EMBL" id="AGB40126.1"/>
    </source>
</evidence>
<dbReference type="FunFam" id="1.10.287.1080:FF:000003">
    <property type="entry name" value="Nucleoside triphosphate pyrophosphohydrolase"/>
    <property type="match status" value="1"/>
</dbReference>
<dbReference type="Gene3D" id="1.10.287.1080">
    <property type="entry name" value="MazG-like"/>
    <property type="match status" value="2"/>
</dbReference>
<dbReference type="EMBL" id="CP003359">
    <property type="protein sequence ID" value="AGB40126.1"/>
    <property type="molecule type" value="Genomic_DNA"/>
</dbReference>
<dbReference type="PANTHER" id="PTHR30522:SF0">
    <property type="entry name" value="NUCLEOSIDE TRIPHOSPHATE PYROPHOSPHOHYDROLASE"/>
    <property type="match status" value="1"/>
</dbReference>
<dbReference type="GO" id="GO:0046061">
    <property type="term" value="P:dATP catabolic process"/>
    <property type="evidence" value="ECO:0007669"/>
    <property type="project" value="TreeGrafter"/>
</dbReference>
<dbReference type="HOGENOM" id="CLU_038356_1_0_9"/>
<dbReference type="GO" id="GO:0006203">
    <property type="term" value="P:dGTP catabolic process"/>
    <property type="evidence" value="ECO:0007669"/>
    <property type="project" value="TreeGrafter"/>
</dbReference>
<dbReference type="GO" id="GO:0046076">
    <property type="term" value="P:dTTP catabolic process"/>
    <property type="evidence" value="ECO:0007669"/>
    <property type="project" value="TreeGrafter"/>
</dbReference>
<dbReference type="InterPro" id="IPR011551">
    <property type="entry name" value="NTP_PyrPHydrolase_MazG"/>
</dbReference>
<dbReference type="GO" id="GO:0046052">
    <property type="term" value="P:UTP catabolic process"/>
    <property type="evidence" value="ECO:0007669"/>
    <property type="project" value="TreeGrafter"/>
</dbReference>
<dbReference type="InterPro" id="IPR004518">
    <property type="entry name" value="MazG-like_dom"/>
</dbReference>
<dbReference type="Pfam" id="PF03819">
    <property type="entry name" value="MazG"/>
    <property type="match status" value="2"/>
</dbReference>
<accession>L0K533</accession>
<dbReference type="PATRIC" id="fig|748449.3.peg.92"/>
<dbReference type="RefSeq" id="WP_015325854.1">
    <property type="nucleotide sequence ID" value="NC_019978.1"/>
</dbReference>
<dbReference type="CDD" id="cd11529">
    <property type="entry name" value="NTP-PPase_MazG_Cterm"/>
    <property type="match status" value="1"/>
</dbReference>